<organism evidence="1 2">
    <name type="scientific">Kitasatospora terrestris</name>
    <dbReference type="NCBI Taxonomy" id="258051"/>
    <lineage>
        <taxon>Bacteria</taxon>
        <taxon>Bacillati</taxon>
        <taxon>Actinomycetota</taxon>
        <taxon>Actinomycetes</taxon>
        <taxon>Kitasatosporales</taxon>
        <taxon>Streptomycetaceae</taxon>
        <taxon>Kitasatospora</taxon>
    </lineage>
</organism>
<accession>A0ABP9EPB0</accession>
<dbReference type="Proteomes" id="UP001501752">
    <property type="component" value="Unassembled WGS sequence"/>
</dbReference>
<name>A0ABP9EPB0_9ACTN</name>
<gene>
    <name evidence="1" type="ORF">GCM10023235_75990</name>
</gene>
<sequence length="59" mass="6602">MGRGDRLGAVPHLMRRPHRWGLRRPRPLLREGIESMAGVLVGPLEAGELTDVLSLFDEN</sequence>
<comment type="caution">
    <text evidence="1">The sequence shown here is derived from an EMBL/GenBank/DDBJ whole genome shotgun (WGS) entry which is preliminary data.</text>
</comment>
<reference evidence="2" key="1">
    <citation type="journal article" date="2019" name="Int. J. Syst. Evol. Microbiol.">
        <title>The Global Catalogue of Microorganisms (GCM) 10K type strain sequencing project: providing services to taxonomists for standard genome sequencing and annotation.</title>
        <authorList>
            <consortium name="The Broad Institute Genomics Platform"/>
            <consortium name="The Broad Institute Genome Sequencing Center for Infectious Disease"/>
            <person name="Wu L."/>
            <person name="Ma J."/>
        </authorList>
    </citation>
    <scope>NUCLEOTIDE SEQUENCE [LARGE SCALE GENOMIC DNA]</scope>
    <source>
        <strain evidence="2">JCM 13006</strain>
    </source>
</reference>
<evidence type="ECO:0000313" key="2">
    <source>
        <dbReference type="Proteomes" id="UP001501752"/>
    </source>
</evidence>
<protein>
    <submittedName>
        <fullName evidence="1">Uncharacterized protein</fullName>
    </submittedName>
</protein>
<proteinExistence type="predicted"/>
<dbReference type="EMBL" id="BAABIS010000001">
    <property type="protein sequence ID" value="GAA4884012.1"/>
    <property type="molecule type" value="Genomic_DNA"/>
</dbReference>
<keyword evidence="2" id="KW-1185">Reference proteome</keyword>
<evidence type="ECO:0000313" key="1">
    <source>
        <dbReference type="EMBL" id="GAA4884012.1"/>
    </source>
</evidence>